<reference evidence="1 2" key="1">
    <citation type="submission" date="2019-09" db="EMBL/GenBank/DDBJ databases">
        <authorList>
            <person name="Kevbrin V."/>
            <person name="Grouzdev D.S."/>
        </authorList>
    </citation>
    <scope>NUCLEOTIDE SEQUENCE [LARGE SCALE GENOMIC DNA]</scope>
    <source>
        <strain evidence="1 2">G-192</strain>
    </source>
</reference>
<keyword evidence="2" id="KW-1185">Reference proteome</keyword>
<protein>
    <submittedName>
        <fullName evidence="1">Uncharacterized protein</fullName>
    </submittedName>
</protein>
<organism evidence="1 2">
    <name type="scientific">Alkalicaulis satelles</name>
    <dbReference type="NCBI Taxonomy" id="2609175"/>
    <lineage>
        <taxon>Bacteria</taxon>
        <taxon>Pseudomonadati</taxon>
        <taxon>Pseudomonadota</taxon>
        <taxon>Alphaproteobacteria</taxon>
        <taxon>Maricaulales</taxon>
        <taxon>Maricaulaceae</taxon>
        <taxon>Alkalicaulis</taxon>
    </lineage>
</organism>
<dbReference type="RefSeq" id="WP_150021746.1">
    <property type="nucleotide sequence ID" value="NZ_VWOJ01000001.1"/>
</dbReference>
<dbReference type="EMBL" id="VWOJ01000001">
    <property type="protein sequence ID" value="KAA5804715.1"/>
    <property type="molecule type" value="Genomic_DNA"/>
</dbReference>
<accession>A0A5M6ZL82</accession>
<gene>
    <name evidence="1" type="ORF">F1654_01555</name>
</gene>
<name>A0A5M6ZL82_9PROT</name>
<sequence>MLILLILALATPAQPQQADVRALARDAALAWNEGRLAEAGAHAAQAYDGLAATNCLGTPDGARLAFMAAIAAKAGQIEEPHGYFFWAASRLDRVARGLDGQQRRIARDYAIEPGLSPGLDPRFARSPFLHTPRPRRARGCEAVLPELNAASASHQAGILFARTRNPSNRYAVVRPVYAYPDSLRDMAAQIEGTYDMQGVARHNMIIHFKFTPCLFVQDDRGVRSELCPEGVSAP</sequence>
<evidence type="ECO:0000313" key="1">
    <source>
        <dbReference type="EMBL" id="KAA5804715.1"/>
    </source>
</evidence>
<comment type="caution">
    <text evidence="1">The sequence shown here is derived from an EMBL/GenBank/DDBJ whole genome shotgun (WGS) entry which is preliminary data.</text>
</comment>
<dbReference type="Proteomes" id="UP000325122">
    <property type="component" value="Unassembled WGS sequence"/>
</dbReference>
<evidence type="ECO:0000313" key="2">
    <source>
        <dbReference type="Proteomes" id="UP000325122"/>
    </source>
</evidence>
<proteinExistence type="predicted"/>
<dbReference type="AlphaFoldDB" id="A0A5M6ZL82"/>